<dbReference type="EMBL" id="MU277204">
    <property type="protein sequence ID" value="KAI0063226.1"/>
    <property type="molecule type" value="Genomic_DNA"/>
</dbReference>
<evidence type="ECO:0000313" key="1">
    <source>
        <dbReference type="EMBL" id="KAI0063226.1"/>
    </source>
</evidence>
<protein>
    <submittedName>
        <fullName evidence="1">Uncharacterized protein</fullName>
    </submittedName>
</protein>
<name>A0ACB8T527_9AGAM</name>
<sequence>MLSAPQGAEVHVGSMCHVAPEAPRPCWYSKWMLDKHGGDGAYHHPRKIRSCGPWTDQRHRVSWHGGHLGSPCSSIAREADRSSAGDACLLLDGRFNGGDNPQHMLRRTVVGRASGRTCLGSDAGCRGGGEKEGVGARSKANRQIQEEQADKNKTQKTAPRQGQIMVVLDKSELLPRSDGPLGLLTDSRRVRLFRPLQFDDSKPVTSCSLCAALGCTTTR</sequence>
<evidence type="ECO:0000313" key="2">
    <source>
        <dbReference type="Proteomes" id="UP000814140"/>
    </source>
</evidence>
<reference evidence="1" key="2">
    <citation type="journal article" date="2022" name="New Phytol.">
        <title>Evolutionary transition to the ectomycorrhizal habit in the genomes of a hyperdiverse lineage of mushroom-forming fungi.</title>
        <authorList>
            <person name="Looney B."/>
            <person name="Miyauchi S."/>
            <person name="Morin E."/>
            <person name="Drula E."/>
            <person name="Courty P.E."/>
            <person name="Kohler A."/>
            <person name="Kuo A."/>
            <person name="LaButti K."/>
            <person name="Pangilinan J."/>
            <person name="Lipzen A."/>
            <person name="Riley R."/>
            <person name="Andreopoulos W."/>
            <person name="He G."/>
            <person name="Johnson J."/>
            <person name="Nolan M."/>
            <person name="Tritt A."/>
            <person name="Barry K.W."/>
            <person name="Grigoriev I.V."/>
            <person name="Nagy L.G."/>
            <person name="Hibbett D."/>
            <person name="Henrissat B."/>
            <person name="Matheny P.B."/>
            <person name="Labbe J."/>
            <person name="Martin F.M."/>
        </authorList>
    </citation>
    <scope>NUCLEOTIDE SEQUENCE</scope>
    <source>
        <strain evidence="1">HHB10654</strain>
    </source>
</reference>
<proteinExistence type="predicted"/>
<keyword evidence="2" id="KW-1185">Reference proteome</keyword>
<reference evidence="1" key="1">
    <citation type="submission" date="2021-03" db="EMBL/GenBank/DDBJ databases">
        <authorList>
            <consortium name="DOE Joint Genome Institute"/>
            <person name="Ahrendt S."/>
            <person name="Looney B.P."/>
            <person name="Miyauchi S."/>
            <person name="Morin E."/>
            <person name="Drula E."/>
            <person name="Courty P.E."/>
            <person name="Chicoki N."/>
            <person name="Fauchery L."/>
            <person name="Kohler A."/>
            <person name="Kuo A."/>
            <person name="Labutti K."/>
            <person name="Pangilinan J."/>
            <person name="Lipzen A."/>
            <person name="Riley R."/>
            <person name="Andreopoulos W."/>
            <person name="He G."/>
            <person name="Johnson J."/>
            <person name="Barry K.W."/>
            <person name="Grigoriev I.V."/>
            <person name="Nagy L."/>
            <person name="Hibbett D."/>
            <person name="Henrissat B."/>
            <person name="Matheny P.B."/>
            <person name="Labbe J."/>
            <person name="Martin F."/>
        </authorList>
    </citation>
    <scope>NUCLEOTIDE SEQUENCE</scope>
    <source>
        <strain evidence="1">HHB10654</strain>
    </source>
</reference>
<accession>A0ACB8T527</accession>
<gene>
    <name evidence="1" type="ORF">BV25DRAFT_462500</name>
</gene>
<organism evidence="1 2">
    <name type="scientific">Artomyces pyxidatus</name>
    <dbReference type="NCBI Taxonomy" id="48021"/>
    <lineage>
        <taxon>Eukaryota</taxon>
        <taxon>Fungi</taxon>
        <taxon>Dikarya</taxon>
        <taxon>Basidiomycota</taxon>
        <taxon>Agaricomycotina</taxon>
        <taxon>Agaricomycetes</taxon>
        <taxon>Russulales</taxon>
        <taxon>Auriscalpiaceae</taxon>
        <taxon>Artomyces</taxon>
    </lineage>
</organism>
<dbReference type="Proteomes" id="UP000814140">
    <property type="component" value="Unassembled WGS sequence"/>
</dbReference>
<comment type="caution">
    <text evidence="1">The sequence shown here is derived from an EMBL/GenBank/DDBJ whole genome shotgun (WGS) entry which is preliminary data.</text>
</comment>